<dbReference type="InterPro" id="IPR036047">
    <property type="entry name" value="F-box-like_dom_sf"/>
</dbReference>
<dbReference type="SUPFAM" id="SSF81383">
    <property type="entry name" value="F-box domain"/>
    <property type="match status" value="1"/>
</dbReference>
<protein>
    <recommendedName>
        <fullName evidence="1">COI1 F-box domain-containing protein</fullName>
    </recommendedName>
</protein>
<dbReference type="InterPro" id="IPR032675">
    <property type="entry name" value="LRR_dom_sf"/>
</dbReference>
<sequence length="472" mass="51834">MDDLPLSILAEILKRIGDTGDRNSASLVCKRFHSAEGDQRGSLRVGCGLHPATEALNLLCIRFPSLRSLEISYSGWISNLGKQLDDNGLLVLASRCPCLEDLTLSFCSFITDSGLGHLSSCGNLRSLKLNFAPSTSSNGLLSVVVGCKNLSKLHLLRCMKVRSSEWLEYLGKFGVLEDLTVKNCKAIGEAEVMRLGFGWRILRRLELEIDSSYRDFKAHHRSSASGDFPRQHPPCDALEELRLVNCIFAQGGLSSVLGSCRRLKKLSLDRCYSLRNSDMISMALNSGNLRSISLRLPSHFVEPGTVNIYPSQMTDESLRALAHHCLSLEEVDVCFSDLDSPSAPCCFSLSGLLAVLHCCPVRSLVLERAHIFGDVGMEALCSSSSSSSSLEKLELIRCQEVSDEGLRLLAVFPRLNCVTLRKCLGVTDYGLQPLLGLKKLETLMVEDCPRISEKAVRAAARSASYAQDLSWL</sequence>
<dbReference type="GO" id="GO:0019005">
    <property type="term" value="C:SCF ubiquitin ligase complex"/>
    <property type="evidence" value="ECO:0007669"/>
    <property type="project" value="TreeGrafter"/>
</dbReference>
<dbReference type="InterPro" id="IPR041567">
    <property type="entry name" value="COI1_F-box"/>
</dbReference>
<dbReference type="InterPro" id="IPR001611">
    <property type="entry name" value="Leu-rich_rpt"/>
</dbReference>
<reference evidence="2" key="1">
    <citation type="submission" date="2020-02" db="EMBL/GenBank/DDBJ databases">
        <authorList>
            <person name="Scholz U."/>
            <person name="Mascher M."/>
            <person name="Fiebig A."/>
        </authorList>
    </citation>
    <scope>NUCLEOTIDE SEQUENCE</scope>
</reference>
<dbReference type="Pfam" id="PF18511">
    <property type="entry name" value="F-box_5"/>
    <property type="match status" value="1"/>
</dbReference>
<accession>A0A7I8LEG7</accession>
<dbReference type="CDD" id="cd22159">
    <property type="entry name" value="F-box_AtTIR1-like"/>
    <property type="match status" value="1"/>
</dbReference>
<dbReference type="FunFam" id="3.80.10.10:FF:002365">
    <property type="entry name" value="F-box and leucine-rich repeat protein 13"/>
    <property type="match status" value="1"/>
</dbReference>
<dbReference type="Proteomes" id="UP000663760">
    <property type="component" value="Chromosome 14"/>
</dbReference>
<name>A0A7I8LEG7_SPIIN</name>
<gene>
    <name evidence="2" type="ORF">SI8410_14018724</name>
</gene>
<evidence type="ECO:0000313" key="3">
    <source>
        <dbReference type="Proteomes" id="UP000663760"/>
    </source>
</evidence>
<dbReference type="Gene3D" id="3.80.10.10">
    <property type="entry name" value="Ribonuclease Inhibitor"/>
    <property type="match status" value="2"/>
</dbReference>
<dbReference type="FunFam" id="1.20.1280.50:FF:000023">
    <property type="entry name" value="F-box/LRR-repeat protein 4"/>
    <property type="match status" value="1"/>
</dbReference>
<keyword evidence="3" id="KW-1185">Reference proteome</keyword>
<dbReference type="SUPFAM" id="SSF52047">
    <property type="entry name" value="RNI-like"/>
    <property type="match status" value="1"/>
</dbReference>
<organism evidence="2 3">
    <name type="scientific">Spirodela intermedia</name>
    <name type="common">Intermediate duckweed</name>
    <dbReference type="NCBI Taxonomy" id="51605"/>
    <lineage>
        <taxon>Eukaryota</taxon>
        <taxon>Viridiplantae</taxon>
        <taxon>Streptophyta</taxon>
        <taxon>Embryophyta</taxon>
        <taxon>Tracheophyta</taxon>
        <taxon>Spermatophyta</taxon>
        <taxon>Magnoliopsida</taxon>
        <taxon>Liliopsida</taxon>
        <taxon>Araceae</taxon>
        <taxon>Lemnoideae</taxon>
        <taxon>Spirodela</taxon>
    </lineage>
</organism>
<dbReference type="AlphaFoldDB" id="A0A7I8LEG7"/>
<dbReference type="PANTHER" id="PTHR13318">
    <property type="entry name" value="PARTNER OF PAIRED, ISOFORM B-RELATED"/>
    <property type="match status" value="1"/>
</dbReference>
<dbReference type="Pfam" id="PF13516">
    <property type="entry name" value="LRR_6"/>
    <property type="match status" value="2"/>
</dbReference>
<dbReference type="SMART" id="SM00367">
    <property type="entry name" value="LRR_CC"/>
    <property type="match status" value="7"/>
</dbReference>
<dbReference type="GO" id="GO:0031146">
    <property type="term" value="P:SCF-dependent proteasomal ubiquitin-dependent protein catabolic process"/>
    <property type="evidence" value="ECO:0007669"/>
    <property type="project" value="TreeGrafter"/>
</dbReference>
<evidence type="ECO:0000313" key="2">
    <source>
        <dbReference type="EMBL" id="CAA7408046.1"/>
    </source>
</evidence>
<proteinExistence type="predicted"/>
<dbReference type="OrthoDB" id="595131at2759"/>
<dbReference type="PANTHER" id="PTHR13318:SF182">
    <property type="entry name" value="F-BOX_LRR-REPEAT PROTEIN 14"/>
    <property type="match status" value="1"/>
</dbReference>
<dbReference type="Gene3D" id="1.20.1280.50">
    <property type="match status" value="1"/>
</dbReference>
<dbReference type="EMBL" id="LR746277">
    <property type="protein sequence ID" value="CAA7408046.1"/>
    <property type="molecule type" value="Genomic_DNA"/>
</dbReference>
<feature type="domain" description="COI1 F-box" evidence="1">
    <location>
        <begin position="7"/>
        <end position="36"/>
    </location>
</feature>
<dbReference type="InterPro" id="IPR006553">
    <property type="entry name" value="Leu-rich_rpt_Cys-con_subtyp"/>
</dbReference>
<evidence type="ECO:0000259" key="1">
    <source>
        <dbReference type="Pfam" id="PF18511"/>
    </source>
</evidence>